<evidence type="ECO:0000256" key="1">
    <source>
        <dbReference type="SAM" id="MobiDB-lite"/>
    </source>
</evidence>
<proteinExistence type="predicted"/>
<evidence type="ECO:0000313" key="4">
    <source>
        <dbReference type="Proteomes" id="UP000789831"/>
    </source>
</evidence>
<keyword evidence="2" id="KW-0472">Membrane</keyword>
<evidence type="ECO:0000313" key="3">
    <source>
        <dbReference type="EMBL" id="CAG8493362.1"/>
    </source>
</evidence>
<evidence type="ECO:0000256" key="2">
    <source>
        <dbReference type="SAM" id="Phobius"/>
    </source>
</evidence>
<dbReference type="Proteomes" id="UP000789831">
    <property type="component" value="Unassembled WGS sequence"/>
</dbReference>
<name>A0A9N8WP59_9GLOM</name>
<comment type="caution">
    <text evidence="3">The sequence shown here is derived from an EMBL/GenBank/DDBJ whole genome shotgun (WGS) entry which is preliminary data.</text>
</comment>
<gene>
    <name evidence="3" type="ORF">AGERDE_LOCUS3869</name>
</gene>
<dbReference type="AlphaFoldDB" id="A0A9N8WP59"/>
<keyword evidence="4" id="KW-1185">Reference proteome</keyword>
<keyword evidence="2" id="KW-1133">Transmembrane helix</keyword>
<feature type="transmembrane region" description="Helical" evidence="2">
    <location>
        <begin position="64"/>
        <end position="85"/>
    </location>
</feature>
<reference evidence="3" key="1">
    <citation type="submission" date="2021-06" db="EMBL/GenBank/DDBJ databases">
        <authorList>
            <person name="Kallberg Y."/>
            <person name="Tangrot J."/>
            <person name="Rosling A."/>
        </authorList>
    </citation>
    <scope>NUCLEOTIDE SEQUENCE</scope>
    <source>
        <strain evidence="3">MT106</strain>
    </source>
</reference>
<feature type="region of interest" description="Disordered" evidence="1">
    <location>
        <begin position="1"/>
        <end position="27"/>
    </location>
</feature>
<organism evidence="3 4">
    <name type="scientific">Ambispora gerdemannii</name>
    <dbReference type="NCBI Taxonomy" id="144530"/>
    <lineage>
        <taxon>Eukaryota</taxon>
        <taxon>Fungi</taxon>
        <taxon>Fungi incertae sedis</taxon>
        <taxon>Mucoromycota</taxon>
        <taxon>Glomeromycotina</taxon>
        <taxon>Glomeromycetes</taxon>
        <taxon>Archaeosporales</taxon>
        <taxon>Ambisporaceae</taxon>
        <taxon>Ambispora</taxon>
    </lineage>
</organism>
<sequence length="104" mass="11743">MSIYRKLVKDSSSSPLSNHPFDSEMSGIEDEEEKLLLKQALIMSLETNVKLQNHFEIETQHTFIWRYVIKPCLLIAPICAVALILKHDVQARLNIYASGGDEGA</sequence>
<keyword evidence="2" id="KW-0812">Transmembrane</keyword>
<protein>
    <submittedName>
        <fullName evidence="3">4491_t:CDS:1</fullName>
    </submittedName>
</protein>
<accession>A0A9N8WP59</accession>
<dbReference type="EMBL" id="CAJVPL010000408">
    <property type="protein sequence ID" value="CAG8493362.1"/>
    <property type="molecule type" value="Genomic_DNA"/>
</dbReference>